<keyword evidence="5" id="KW-0614">Plasmid</keyword>
<keyword evidence="1" id="KW-0489">Methyltransferase</keyword>
<dbReference type="InterPro" id="IPR029063">
    <property type="entry name" value="SAM-dependent_MTases_sf"/>
</dbReference>
<keyword evidence="7" id="KW-1185">Reference proteome</keyword>
<evidence type="ECO:0000313" key="7">
    <source>
        <dbReference type="Proteomes" id="UP000076066"/>
    </source>
</evidence>
<dbReference type="Gene3D" id="3.40.50.150">
    <property type="entry name" value="Vaccinia Virus protein VP39"/>
    <property type="match status" value="1"/>
</dbReference>
<organism evidence="5 7">
    <name type="scientific">Haematospirillum jordaniae</name>
    <dbReference type="NCBI Taxonomy" id="1549855"/>
    <lineage>
        <taxon>Bacteria</taxon>
        <taxon>Pseudomonadati</taxon>
        <taxon>Pseudomonadota</taxon>
        <taxon>Alphaproteobacteria</taxon>
        <taxon>Rhodospirillales</taxon>
        <taxon>Novispirillaceae</taxon>
        <taxon>Haematospirillum</taxon>
    </lineage>
</organism>
<dbReference type="EMBL" id="CP014527">
    <property type="protein sequence ID" value="AMW35961.1"/>
    <property type="molecule type" value="Genomic_DNA"/>
</dbReference>
<protein>
    <submittedName>
        <fullName evidence="5">Uncharacterized protein</fullName>
    </submittedName>
</protein>
<keyword evidence="2" id="KW-0808">Transferase</keyword>
<evidence type="ECO:0000313" key="5">
    <source>
        <dbReference type="EMBL" id="AMW35767.1"/>
    </source>
</evidence>
<keyword evidence="3" id="KW-0680">Restriction system</keyword>
<dbReference type="KEGG" id="hjo:AY555_10320"/>
<accession>A0A143DGC5</accession>
<dbReference type="GO" id="GO:0032259">
    <property type="term" value="P:methylation"/>
    <property type="evidence" value="ECO:0007669"/>
    <property type="project" value="UniProtKB-KW"/>
</dbReference>
<dbReference type="SUPFAM" id="SSF53335">
    <property type="entry name" value="S-adenosyl-L-methionine-dependent methyltransferases"/>
    <property type="match status" value="1"/>
</dbReference>
<dbReference type="AlphaFoldDB" id="A0A143DGC5"/>
<dbReference type="Pfam" id="PF00145">
    <property type="entry name" value="DNA_methylase"/>
    <property type="match status" value="1"/>
</dbReference>
<proteinExistence type="predicted"/>
<dbReference type="Proteomes" id="UP000076066">
    <property type="component" value="Plasmid unnamed 2"/>
</dbReference>
<evidence type="ECO:0000256" key="4">
    <source>
        <dbReference type="ARBA" id="ARBA00047422"/>
    </source>
</evidence>
<dbReference type="InterPro" id="IPR001525">
    <property type="entry name" value="C5_MeTfrase"/>
</dbReference>
<evidence type="ECO:0000256" key="2">
    <source>
        <dbReference type="ARBA" id="ARBA00022679"/>
    </source>
</evidence>
<dbReference type="KEGG" id="hjo:AY555_11435"/>
<name>A0A143DGC5_9PROT</name>
<dbReference type="GO" id="GO:0009307">
    <property type="term" value="P:DNA restriction-modification system"/>
    <property type="evidence" value="ECO:0007669"/>
    <property type="project" value="UniProtKB-KW"/>
</dbReference>
<evidence type="ECO:0000313" key="6">
    <source>
        <dbReference type="EMBL" id="AMW35961.1"/>
    </source>
</evidence>
<gene>
    <name evidence="5" type="ORF">AY555_10320</name>
    <name evidence="6" type="ORF">AY555_11435</name>
</gene>
<geneLocation type="plasmid" evidence="5 7">
    <name>unnamed 2</name>
</geneLocation>
<dbReference type="GO" id="GO:0003886">
    <property type="term" value="F:DNA (cytosine-5-)-methyltransferase activity"/>
    <property type="evidence" value="ECO:0007669"/>
    <property type="project" value="UniProtKB-EC"/>
</dbReference>
<reference evidence="5 7" key="1">
    <citation type="submission" date="2016-02" db="EMBL/GenBank/DDBJ databases">
        <title>Complete Genome of H5569, the type strain of the newly described species Haematospirillium jordaniae.</title>
        <authorList>
            <person name="Nicholson A.C."/>
            <person name="Humrighouse B.W."/>
            <person name="Loparov V."/>
            <person name="McQuiston J.R."/>
        </authorList>
    </citation>
    <scope>NUCLEOTIDE SEQUENCE [LARGE SCALE GENOMIC DNA]</scope>
    <source>
        <strain evidence="5 7">H5569</strain>
        <plasmid evidence="7">Plasmid unnamed 2</plasmid>
        <plasmid evidence="5">unnamed 2</plasmid>
    </source>
</reference>
<dbReference type="EMBL" id="CP014527">
    <property type="protein sequence ID" value="AMW35767.1"/>
    <property type="molecule type" value="Genomic_DNA"/>
</dbReference>
<evidence type="ECO:0000256" key="3">
    <source>
        <dbReference type="ARBA" id="ARBA00022747"/>
    </source>
</evidence>
<comment type="catalytic activity">
    <reaction evidence="4">
        <text>a 2'-deoxycytidine in DNA + S-adenosyl-L-methionine = a 5-methyl-2'-deoxycytidine in DNA + S-adenosyl-L-homocysteine + H(+)</text>
        <dbReference type="Rhea" id="RHEA:13681"/>
        <dbReference type="Rhea" id="RHEA-COMP:11369"/>
        <dbReference type="Rhea" id="RHEA-COMP:11370"/>
        <dbReference type="ChEBI" id="CHEBI:15378"/>
        <dbReference type="ChEBI" id="CHEBI:57856"/>
        <dbReference type="ChEBI" id="CHEBI:59789"/>
        <dbReference type="ChEBI" id="CHEBI:85452"/>
        <dbReference type="ChEBI" id="CHEBI:85454"/>
        <dbReference type="EC" id="2.1.1.37"/>
    </reaction>
</comment>
<sequence length="119" mass="12876">MPCPDIEREEVTQIVQLQKKMPKALKGGKREARLKVVDLFAGAGGLSCGLEMAGFETQFVCEIVRKRIVVRTISQTSLKNSAARQCAGLRFSGRINELAMITEDVVDAAGQALVIGNAK</sequence>
<evidence type="ECO:0000256" key="1">
    <source>
        <dbReference type="ARBA" id="ARBA00022603"/>
    </source>
</evidence>